<proteinExistence type="predicted"/>
<accession>A0ABU3WR55</accession>
<organism evidence="1 2">
    <name type="scientific">Rhodococcus zopfii</name>
    <dbReference type="NCBI Taxonomy" id="43772"/>
    <lineage>
        <taxon>Bacteria</taxon>
        <taxon>Bacillati</taxon>
        <taxon>Actinomycetota</taxon>
        <taxon>Actinomycetes</taxon>
        <taxon>Mycobacteriales</taxon>
        <taxon>Nocardiaceae</taxon>
        <taxon>Rhodococcus</taxon>
    </lineage>
</organism>
<evidence type="ECO:0000313" key="2">
    <source>
        <dbReference type="Proteomes" id="UP001275440"/>
    </source>
</evidence>
<reference evidence="1 2" key="1">
    <citation type="submission" date="2019-10" db="EMBL/GenBank/DDBJ databases">
        <title>Draft Genome Assembly of Rhodococcus zopfii DSM44189.</title>
        <authorList>
            <person name="Sutton J.M."/>
            <person name="Akob D.M."/>
            <person name="Bushman T.J."/>
        </authorList>
    </citation>
    <scope>NUCLEOTIDE SEQUENCE [LARGE SCALE GENOMIC DNA]</scope>
    <source>
        <strain evidence="1 2">DSM 44189</strain>
    </source>
</reference>
<name>A0ABU3WR55_9NOCA</name>
<gene>
    <name evidence="1" type="ORF">F8M49_16045</name>
</gene>
<keyword evidence="2" id="KW-1185">Reference proteome</keyword>
<comment type="caution">
    <text evidence="1">The sequence shown here is derived from an EMBL/GenBank/DDBJ whole genome shotgun (WGS) entry which is preliminary data.</text>
</comment>
<dbReference type="EMBL" id="WBMO01000001">
    <property type="protein sequence ID" value="MDV2476458.1"/>
    <property type="molecule type" value="Genomic_DNA"/>
</dbReference>
<protein>
    <recommendedName>
        <fullName evidence="3">GNAT family N-acetyltransferase</fullName>
    </recommendedName>
</protein>
<dbReference type="Proteomes" id="UP001275440">
    <property type="component" value="Unassembled WGS sequence"/>
</dbReference>
<evidence type="ECO:0000313" key="1">
    <source>
        <dbReference type="EMBL" id="MDV2476458.1"/>
    </source>
</evidence>
<evidence type="ECO:0008006" key="3">
    <source>
        <dbReference type="Google" id="ProtNLM"/>
    </source>
</evidence>
<sequence>MNRAVRLVSEPVAESAQSQVSVHRDRASGYHFVAAPPHAVPDLWHEYISGAVRAYRHFGVESALEYERVHTGESTALFHAALDARGVVVGGLRAQGPYRRAEESHALREWTTPEETDRIRRMIEARIPAGVIEAKAAWVAEELPHRRELTLALAQMGARFMDLLDARFMMATAADSVLELWKTCGGVVDYRIPATPYPDARYRTRLMWWDRRRSRAPHFATVGETPVPPRGEDAR</sequence>